<dbReference type="Proteomes" id="UP001157126">
    <property type="component" value="Unassembled WGS sequence"/>
</dbReference>
<dbReference type="PANTHER" id="PTHR32057">
    <property type="entry name" value="PROTEIN ADENYLYLTRANSFERASE SELO, MITOCHONDRIAL"/>
    <property type="match status" value="1"/>
</dbReference>
<dbReference type="EC" id="2.7.7.108" evidence="8"/>
<dbReference type="EMBL" id="BSUO01000001">
    <property type="protein sequence ID" value="GMA42046.1"/>
    <property type="molecule type" value="Genomic_DNA"/>
</dbReference>
<feature type="region of interest" description="Disordered" evidence="9">
    <location>
        <begin position="468"/>
        <end position="490"/>
    </location>
</feature>
<feature type="binding site" evidence="8">
    <location>
        <position position="87"/>
    </location>
    <ligand>
        <name>ATP</name>
        <dbReference type="ChEBI" id="CHEBI:30616"/>
    </ligand>
</feature>
<dbReference type="InterPro" id="IPR003846">
    <property type="entry name" value="SelO"/>
</dbReference>
<keyword evidence="3 8" id="KW-0548">Nucleotidyltransferase</keyword>
<feature type="active site" description="Proton acceptor" evidence="8">
    <location>
        <position position="249"/>
    </location>
</feature>
<keyword evidence="2 8" id="KW-0808">Transferase</keyword>
<feature type="binding site" evidence="8">
    <location>
        <position position="90"/>
    </location>
    <ligand>
        <name>ATP</name>
        <dbReference type="ChEBI" id="CHEBI:30616"/>
    </ligand>
</feature>
<comment type="caution">
    <text evidence="10">The sequence shown here is derived from an EMBL/GenBank/DDBJ whole genome shotgun (WGS) entry which is preliminary data.</text>
</comment>
<feature type="binding site" evidence="8">
    <location>
        <position position="89"/>
    </location>
    <ligand>
        <name>ATP</name>
        <dbReference type="ChEBI" id="CHEBI:30616"/>
    </ligand>
</feature>
<keyword evidence="4 8" id="KW-0479">Metal-binding</keyword>
<gene>
    <name evidence="8" type="primary">ydiU</name>
    <name evidence="8" type="synonym">selO</name>
    <name evidence="10" type="ORF">GCM10025883_40910</name>
</gene>
<dbReference type="Pfam" id="PF02696">
    <property type="entry name" value="SelO"/>
    <property type="match status" value="1"/>
</dbReference>
<keyword evidence="6 8" id="KW-0067">ATP-binding</keyword>
<comment type="catalytic activity">
    <reaction evidence="8">
        <text>L-seryl-[protein] + UTP = O-(5'-uridylyl)-L-seryl-[protein] + diphosphate</text>
        <dbReference type="Rhea" id="RHEA:64604"/>
        <dbReference type="Rhea" id="RHEA-COMP:9863"/>
        <dbReference type="Rhea" id="RHEA-COMP:16635"/>
        <dbReference type="ChEBI" id="CHEBI:29999"/>
        <dbReference type="ChEBI" id="CHEBI:33019"/>
        <dbReference type="ChEBI" id="CHEBI:46398"/>
        <dbReference type="ChEBI" id="CHEBI:156051"/>
    </reaction>
</comment>
<evidence type="ECO:0000256" key="9">
    <source>
        <dbReference type="SAM" id="MobiDB-lite"/>
    </source>
</evidence>
<feature type="binding site" evidence="8">
    <location>
        <position position="173"/>
    </location>
    <ligand>
        <name>ATP</name>
        <dbReference type="ChEBI" id="CHEBI:30616"/>
    </ligand>
</feature>
<dbReference type="EC" id="2.7.7.-" evidence="8"/>
<comment type="catalytic activity">
    <reaction evidence="8">
        <text>L-threonyl-[protein] + ATP = 3-O-(5'-adenylyl)-L-threonyl-[protein] + diphosphate</text>
        <dbReference type="Rhea" id="RHEA:54292"/>
        <dbReference type="Rhea" id="RHEA-COMP:11060"/>
        <dbReference type="Rhea" id="RHEA-COMP:13847"/>
        <dbReference type="ChEBI" id="CHEBI:30013"/>
        <dbReference type="ChEBI" id="CHEBI:30616"/>
        <dbReference type="ChEBI" id="CHEBI:33019"/>
        <dbReference type="ChEBI" id="CHEBI:138113"/>
        <dbReference type="EC" id="2.7.7.108"/>
    </reaction>
</comment>
<reference evidence="11" key="1">
    <citation type="journal article" date="2019" name="Int. J. Syst. Evol. Microbiol.">
        <title>The Global Catalogue of Microorganisms (GCM) 10K type strain sequencing project: providing services to taxonomists for standard genome sequencing and annotation.</title>
        <authorList>
            <consortium name="The Broad Institute Genomics Platform"/>
            <consortium name="The Broad Institute Genome Sequencing Center for Infectious Disease"/>
            <person name="Wu L."/>
            <person name="Ma J."/>
        </authorList>
    </citation>
    <scope>NUCLEOTIDE SEQUENCE [LARGE SCALE GENOMIC DNA]</scope>
    <source>
        <strain evidence="11">NBRC 113072</strain>
    </source>
</reference>
<keyword evidence="5 8" id="KW-0547">Nucleotide-binding</keyword>
<evidence type="ECO:0000256" key="5">
    <source>
        <dbReference type="ARBA" id="ARBA00022741"/>
    </source>
</evidence>
<comment type="catalytic activity">
    <reaction evidence="8">
        <text>L-seryl-[protein] + ATP = 3-O-(5'-adenylyl)-L-seryl-[protein] + diphosphate</text>
        <dbReference type="Rhea" id="RHEA:58120"/>
        <dbReference type="Rhea" id="RHEA-COMP:9863"/>
        <dbReference type="Rhea" id="RHEA-COMP:15073"/>
        <dbReference type="ChEBI" id="CHEBI:29999"/>
        <dbReference type="ChEBI" id="CHEBI:30616"/>
        <dbReference type="ChEBI" id="CHEBI:33019"/>
        <dbReference type="ChEBI" id="CHEBI:142516"/>
        <dbReference type="EC" id="2.7.7.108"/>
    </reaction>
</comment>
<protein>
    <recommendedName>
        <fullName evidence="8">Protein nucleotidyltransferase YdiU</fullName>
        <ecNumber evidence="8">2.7.7.-</ecNumber>
    </recommendedName>
    <alternativeName>
        <fullName evidence="8">Protein adenylyltransferase YdiU</fullName>
        <ecNumber evidence="8">2.7.7.108</ecNumber>
    </alternativeName>
    <alternativeName>
        <fullName evidence="8">Protein uridylyltransferase YdiU</fullName>
        <ecNumber evidence="8">2.7.7.-</ecNumber>
    </alternativeName>
</protein>
<feature type="binding site" evidence="8">
    <location>
        <position position="110"/>
    </location>
    <ligand>
        <name>ATP</name>
        <dbReference type="ChEBI" id="CHEBI:30616"/>
    </ligand>
</feature>
<feature type="binding site" evidence="8">
    <location>
        <position position="122"/>
    </location>
    <ligand>
        <name>ATP</name>
        <dbReference type="ChEBI" id="CHEBI:30616"/>
    </ligand>
</feature>
<comment type="catalytic activity">
    <reaction evidence="8">
        <text>L-tyrosyl-[protein] + UTP = O-(5'-uridylyl)-L-tyrosyl-[protein] + diphosphate</text>
        <dbReference type="Rhea" id="RHEA:83887"/>
        <dbReference type="Rhea" id="RHEA-COMP:10136"/>
        <dbReference type="Rhea" id="RHEA-COMP:20238"/>
        <dbReference type="ChEBI" id="CHEBI:33019"/>
        <dbReference type="ChEBI" id="CHEBI:46398"/>
        <dbReference type="ChEBI" id="CHEBI:46858"/>
        <dbReference type="ChEBI" id="CHEBI:90602"/>
    </reaction>
</comment>
<feature type="binding site" evidence="8">
    <location>
        <position position="259"/>
    </location>
    <ligand>
        <name>Mg(2+)</name>
        <dbReference type="ChEBI" id="CHEBI:18420"/>
    </ligand>
</feature>
<feature type="binding site" evidence="8">
    <location>
        <position position="259"/>
    </location>
    <ligand>
        <name>ATP</name>
        <dbReference type="ChEBI" id="CHEBI:30616"/>
    </ligand>
</feature>
<keyword evidence="8" id="KW-0464">Manganese</keyword>
<dbReference type="PANTHER" id="PTHR32057:SF14">
    <property type="entry name" value="PROTEIN ADENYLYLTRANSFERASE SELO, MITOCHONDRIAL"/>
    <property type="match status" value="1"/>
</dbReference>
<organism evidence="10 11">
    <name type="scientific">Mobilicoccus caccae</name>
    <dbReference type="NCBI Taxonomy" id="1859295"/>
    <lineage>
        <taxon>Bacteria</taxon>
        <taxon>Bacillati</taxon>
        <taxon>Actinomycetota</taxon>
        <taxon>Actinomycetes</taxon>
        <taxon>Micrococcales</taxon>
        <taxon>Dermatophilaceae</taxon>
        <taxon>Mobilicoccus</taxon>
    </lineage>
</organism>
<comment type="catalytic activity">
    <reaction evidence="8">
        <text>L-histidyl-[protein] + UTP = N(tele)-(5'-uridylyl)-L-histidyl-[protein] + diphosphate</text>
        <dbReference type="Rhea" id="RHEA:83891"/>
        <dbReference type="Rhea" id="RHEA-COMP:9745"/>
        <dbReference type="Rhea" id="RHEA-COMP:20239"/>
        <dbReference type="ChEBI" id="CHEBI:29979"/>
        <dbReference type="ChEBI" id="CHEBI:33019"/>
        <dbReference type="ChEBI" id="CHEBI:46398"/>
        <dbReference type="ChEBI" id="CHEBI:233474"/>
    </reaction>
</comment>
<comment type="function">
    <text evidence="8">Nucleotidyltransferase involved in the post-translational modification of proteins. It can catalyze the addition of adenosine monophosphate (AMP) or uridine monophosphate (UMP) to a protein, resulting in modifications known as AMPylation and UMPylation.</text>
</comment>
<evidence type="ECO:0000256" key="3">
    <source>
        <dbReference type="ARBA" id="ARBA00022695"/>
    </source>
</evidence>
<dbReference type="HAMAP" id="MF_00692">
    <property type="entry name" value="SelO"/>
    <property type="match status" value="1"/>
</dbReference>
<evidence type="ECO:0000256" key="4">
    <source>
        <dbReference type="ARBA" id="ARBA00022723"/>
    </source>
</evidence>
<sequence>MSPAPSLQQTYVEALPDLSMPWRAASVEQPRLVAFDADLAAELGLDSEWLRGAEGVRMLAGQVDERVPTYAQAYAGHQFGSYSPVLGDGRALLLGEYVDPSGRRHDLHLKGSGRTPFARGGDGYAVIGPMLREYLMGQAMHGLGIPTTRALAVVATGREVRRERPLPGAILCRVADSHLRVGTFQYAASLRRFDVLEALADHAIDRHHPSAREHDNPYLALFDEVCRVQAELVAAWMGVGFVHGVMNTDNMTISGQTIDYGPCAFIDAHDPRAVFSSIDHQGRYAYGNQPGIAQWNLARLGEALLPLIAGAEPGEDADKAVVDDAVAAATAVLEAYAGRYEEAFLRLMGAKLGLPSDAETGRVRSLATDLFALMTREKVDHTLFFRALTDGTTHALVDVPEFDDWSQRRAALLGPEEETARAAMRAVNPVYIPRNHLVEEALAAATEGDLAPFERLVDAVRRPYEPRPGLEDFTHPAPPDAAPHVTYCGT</sequence>
<evidence type="ECO:0000256" key="1">
    <source>
        <dbReference type="ARBA" id="ARBA00009747"/>
    </source>
</evidence>
<proteinExistence type="inferred from homology"/>
<comment type="cofactor">
    <cofactor evidence="8">
        <name>Mg(2+)</name>
        <dbReference type="ChEBI" id="CHEBI:18420"/>
    </cofactor>
    <cofactor evidence="8">
        <name>Mn(2+)</name>
        <dbReference type="ChEBI" id="CHEBI:29035"/>
    </cofactor>
</comment>
<evidence type="ECO:0000313" key="10">
    <source>
        <dbReference type="EMBL" id="GMA42046.1"/>
    </source>
</evidence>
<keyword evidence="7 8" id="KW-0460">Magnesium</keyword>
<name>A0ABQ6IY99_9MICO</name>
<dbReference type="RefSeq" id="WP_284305507.1">
    <property type="nucleotide sequence ID" value="NZ_BSUO01000001.1"/>
</dbReference>
<feature type="binding site" evidence="8">
    <location>
        <position position="123"/>
    </location>
    <ligand>
        <name>ATP</name>
        <dbReference type="ChEBI" id="CHEBI:30616"/>
    </ligand>
</feature>
<evidence type="ECO:0000256" key="7">
    <source>
        <dbReference type="ARBA" id="ARBA00022842"/>
    </source>
</evidence>
<evidence type="ECO:0000313" key="11">
    <source>
        <dbReference type="Proteomes" id="UP001157126"/>
    </source>
</evidence>
<feature type="binding site" evidence="8">
    <location>
        <position position="250"/>
    </location>
    <ligand>
        <name>Mg(2+)</name>
        <dbReference type="ChEBI" id="CHEBI:18420"/>
    </ligand>
</feature>
<evidence type="ECO:0000256" key="6">
    <source>
        <dbReference type="ARBA" id="ARBA00022840"/>
    </source>
</evidence>
<feature type="binding site" evidence="8">
    <location>
        <position position="180"/>
    </location>
    <ligand>
        <name>ATP</name>
        <dbReference type="ChEBI" id="CHEBI:30616"/>
    </ligand>
</feature>
<keyword evidence="11" id="KW-1185">Reference proteome</keyword>
<accession>A0ABQ6IY99</accession>
<comment type="similarity">
    <text evidence="1 8">Belongs to the SELO family.</text>
</comment>
<comment type="catalytic activity">
    <reaction evidence="8">
        <text>L-tyrosyl-[protein] + ATP = O-(5'-adenylyl)-L-tyrosyl-[protein] + diphosphate</text>
        <dbReference type="Rhea" id="RHEA:54288"/>
        <dbReference type="Rhea" id="RHEA-COMP:10136"/>
        <dbReference type="Rhea" id="RHEA-COMP:13846"/>
        <dbReference type="ChEBI" id="CHEBI:30616"/>
        <dbReference type="ChEBI" id="CHEBI:33019"/>
        <dbReference type="ChEBI" id="CHEBI:46858"/>
        <dbReference type="ChEBI" id="CHEBI:83624"/>
        <dbReference type="EC" id="2.7.7.108"/>
    </reaction>
</comment>
<evidence type="ECO:0000256" key="8">
    <source>
        <dbReference type="HAMAP-Rule" id="MF_00692"/>
    </source>
</evidence>
<dbReference type="NCBIfam" id="NF000658">
    <property type="entry name" value="PRK00029.1"/>
    <property type="match status" value="1"/>
</dbReference>
<evidence type="ECO:0000256" key="2">
    <source>
        <dbReference type="ARBA" id="ARBA00022679"/>
    </source>
</evidence>